<dbReference type="Pfam" id="PF01416">
    <property type="entry name" value="PseudoU_synth_1"/>
    <property type="match status" value="2"/>
</dbReference>
<feature type="domain" description="Pseudouridine synthase I TruA alpha/beta" evidence="8">
    <location>
        <begin position="143"/>
        <end position="246"/>
    </location>
</feature>
<dbReference type="EC" id="5.4.99.12" evidence="4"/>
<dbReference type="STRING" id="371602.SAMN04487984_1066"/>
<dbReference type="GO" id="GO:0031119">
    <property type="term" value="P:tRNA pseudouridine synthesis"/>
    <property type="evidence" value="ECO:0007669"/>
    <property type="project" value="UniProtKB-UniRule"/>
</dbReference>
<dbReference type="PIRSF" id="PIRSF001430">
    <property type="entry name" value="tRNA_psdUrid_synth"/>
    <property type="match status" value="1"/>
</dbReference>
<feature type="active site" description="Nucleophile" evidence="4 5">
    <location>
        <position position="52"/>
    </location>
</feature>
<dbReference type="FunFam" id="3.30.70.580:FF:000001">
    <property type="entry name" value="tRNA pseudouridine synthase A"/>
    <property type="match status" value="1"/>
</dbReference>
<comment type="function">
    <text evidence="4">Formation of pseudouridine at positions 38, 39 and 40 in the anticodon stem and loop of transfer RNAs.</text>
</comment>
<dbReference type="GO" id="GO:0160147">
    <property type="term" value="F:tRNA pseudouridine(38-40) synthase activity"/>
    <property type="evidence" value="ECO:0007669"/>
    <property type="project" value="UniProtKB-EC"/>
</dbReference>
<comment type="similarity">
    <text evidence="1 4 7">Belongs to the tRNA pseudouridine synthase TruA family.</text>
</comment>
<evidence type="ECO:0000259" key="8">
    <source>
        <dbReference type="Pfam" id="PF01416"/>
    </source>
</evidence>
<organism evidence="9 10">
    <name type="scientific">Aerococcus suis</name>
    <dbReference type="NCBI Taxonomy" id="371602"/>
    <lineage>
        <taxon>Bacteria</taxon>
        <taxon>Bacillati</taxon>
        <taxon>Bacillota</taxon>
        <taxon>Bacilli</taxon>
        <taxon>Lactobacillales</taxon>
        <taxon>Aerococcaceae</taxon>
        <taxon>Aerococcus</taxon>
    </lineage>
</organism>
<dbReference type="InterPro" id="IPR020103">
    <property type="entry name" value="PsdUridine_synth_cat_dom_sf"/>
</dbReference>
<gene>
    <name evidence="4" type="primary">truA</name>
    <name evidence="9" type="ORF">SAMN04487984_1066</name>
</gene>
<dbReference type="InterPro" id="IPR020095">
    <property type="entry name" value="PsdUridine_synth_TruA_C"/>
</dbReference>
<comment type="subunit">
    <text evidence="4">Homodimer.</text>
</comment>
<evidence type="ECO:0000256" key="2">
    <source>
        <dbReference type="ARBA" id="ARBA00022694"/>
    </source>
</evidence>
<dbReference type="CDD" id="cd02570">
    <property type="entry name" value="PseudoU_synth_EcTruA"/>
    <property type="match status" value="1"/>
</dbReference>
<accession>A0A1W1Z255</accession>
<dbReference type="Proteomes" id="UP000243884">
    <property type="component" value="Unassembled WGS sequence"/>
</dbReference>
<name>A0A1W1Z255_9LACT</name>
<feature type="domain" description="Pseudouridine synthase I TruA alpha/beta" evidence="8">
    <location>
        <begin position="5"/>
        <end position="103"/>
    </location>
</feature>
<dbReference type="PANTHER" id="PTHR11142:SF0">
    <property type="entry name" value="TRNA PSEUDOURIDINE SYNTHASE-LIKE 1"/>
    <property type="match status" value="1"/>
</dbReference>
<comment type="caution">
    <text evidence="4">Lacks conserved residue(s) required for the propagation of feature annotation.</text>
</comment>
<dbReference type="Gene3D" id="3.30.70.580">
    <property type="entry name" value="Pseudouridine synthase I, catalytic domain, N-terminal subdomain"/>
    <property type="match status" value="1"/>
</dbReference>
<evidence type="ECO:0000313" key="10">
    <source>
        <dbReference type="Proteomes" id="UP000243884"/>
    </source>
</evidence>
<comment type="catalytic activity">
    <reaction evidence="4 7">
        <text>uridine(38/39/40) in tRNA = pseudouridine(38/39/40) in tRNA</text>
        <dbReference type="Rhea" id="RHEA:22376"/>
        <dbReference type="Rhea" id="RHEA-COMP:10085"/>
        <dbReference type="Rhea" id="RHEA-COMP:10087"/>
        <dbReference type="ChEBI" id="CHEBI:65314"/>
        <dbReference type="ChEBI" id="CHEBI:65315"/>
        <dbReference type="EC" id="5.4.99.12"/>
    </reaction>
</comment>
<evidence type="ECO:0000256" key="5">
    <source>
        <dbReference type="PIRSR" id="PIRSR001430-1"/>
    </source>
</evidence>
<reference evidence="10" key="1">
    <citation type="submission" date="2017-04" db="EMBL/GenBank/DDBJ databases">
        <authorList>
            <person name="Varghese N."/>
            <person name="Submissions S."/>
        </authorList>
    </citation>
    <scope>NUCLEOTIDE SEQUENCE [LARGE SCALE GENOMIC DNA]</scope>
    <source>
        <strain evidence="10">DSM 21500</strain>
    </source>
</reference>
<evidence type="ECO:0000256" key="3">
    <source>
        <dbReference type="ARBA" id="ARBA00023235"/>
    </source>
</evidence>
<dbReference type="OrthoDB" id="9811823at2"/>
<evidence type="ECO:0000313" key="9">
    <source>
        <dbReference type="EMBL" id="SMC42535.1"/>
    </source>
</evidence>
<keyword evidence="3 4" id="KW-0413">Isomerase</keyword>
<keyword evidence="10" id="KW-1185">Reference proteome</keyword>
<dbReference type="InterPro" id="IPR020097">
    <property type="entry name" value="PsdUridine_synth_TruA_a/b_dom"/>
</dbReference>
<dbReference type="Gene3D" id="3.30.70.660">
    <property type="entry name" value="Pseudouridine synthase I, catalytic domain, C-terminal subdomain"/>
    <property type="match status" value="1"/>
</dbReference>
<dbReference type="EMBL" id="FWXK01000005">
    <property type="protein sequence ID" value="SMC42535.1"/>
    <property type="molecule type" value="Genomic_DNA"/>
</dbReference>
<proteinExistence type="inferred from homology"/>
<sequence length="264" mass="29714">MRYKAVIEYDGGPYIGFQVQPDGKSIQGTLQKALKTISKGHNIGVHGSGRTDSGVHAKGQVIHFDYPAAISTHGLWRALNSVTPDSIRIKEVEAVEETFHARYHTIGKRYEYHVDLAKYPSPFTAQYMLHHPYSTDVDRMQTALNDLIGTHDFKSFCSTKTDKTDFVRTLTQAQVDYDAENHHLTFTFAGDGFLYNMVRILVGTALQIGDGLRPVDEMQRLLAVKDRNEAGPTAPAHGLYLMAVDYMDRADRDAKVASWEDHRR</sequence>
<dbReference type="PANTHER" id="PTHR11142">
    <property type="entry name" value="PSEUDOURIDYLATE SYNTHASE"/>
    <property type="match status" value="1"/>
</dbReference>
<keyword evidence="2 4" id="KW-0819">tRNA processing</keyword>
<feature type="binding site" evidence="4 6">
    <location>
        <position position="110"/>
    </location>
    <ligand>
        <name>substrate</name>
    </ligand>
</feature>
<dbReference type="InterPro" id="IPR020094">
    <property type="entry name" value="TruA/RsuA/RluB/E/F_N"/>
</dbReference>
<evidence type="ECO:0000256" key="6">
    <source>
        <dbReference type="PIRSR" id="PIRSR001430-2"/>
    </source>
</evidence>
<protein>
    <recommendedName>
        <fullName evidence="4">tRNA pseudouridine synthase A</fullName>
        <ecNumber evidence="4">5.4.99.12</ecNumber>
    </recommendedName>
    <alternativeName>
        <fullName evidence="4">tRNA pseudouridine(38-40) synthase</fullName>
    </alternativeName>
    <alternativeName>
        <fullName evidence="4">tRNA pseudouridylate synthase I</fullName>
    </alternativeName>
    <alternativeName>
        <fullName evidence="4">tRNA-uridine isomerase I</fullName>
    </alternativeName>
</protein>
<dbReference type="AlphaFoldDB" id="A0A1W1Z255"/>
<dbReference type="HAMAP" id="MF_00171">
    <property type="entry name" value="TruA"/>
    <property type="match status" value="1"/>
</dbReference>
<dbReference type="GO" id="GO:0003723">
    <property type="term" value="F:RNA binding"/>
    <property type="evidence" value="ECO:0007669"/>
    <property type="project" value="InterPro"/>
</dbReference>
<dbReference type="RefSeq" id="WP_084099189.1">
    <property type="nucleotide sequence ID" value="NZ_FWXK01000005.1"/>
</dbReference>
<dbReference type="SUPFAM" id="SSF55120">
    <property type="entry name" value="Pseudouridine synthase"/>
    <property type="match status" value="1"/>
</dbReference>
<dbReference type="InterPro" id="IPR001406">
    <property type="entry name" value="PsdUridine_synth_TruA"/>
</dbReference>
<evidence type="ECO:0000256" key="4">
    <source>
        <dbReference type="HAMAP-Rule" id="MF_00171"/>
    </source>
</evidence>
<dbReference type="NCBIfam" id="TIGR00071">
    <property type="entry name" value="hisT_truA"/>
    <property type="match status" value="1"/>
</dbReference>
<evidence type="ECO:0000256" key="1">
    <source>
        <dbReference type="ARBA" id="ARBA00009375"/>
    </source>
</evidence>
<evidence type="ECO:0000256" key="7">
    <source>
        <dbReference type="RuleBase" id="RU003792"/>
    </source>
</evidence>